<evidence type="ECO:0000313" key="3">
    <source>
        <dbReference type="Proteomes" id="UP001596154"/>
    </source>
</evidence>
<accession>A0ABW0US41</accession>
<dbReference type="PANTHER" id="PTHR33627:SF1">
    <property type="entry name" value="TRANSPOSASE"/>
    <property type="match status" value="1"/>
</dbReference>
<dbReference type="InterPro" id="IPR012337">
    <property type="entry name" value="RNaseH-like_sf"/>
</dbReference>
<feature type="domain" description="Transposase IS701-like DDE" evidence="1">
    <location>
        <begin position="26"/>
        <end position="236"/>
    </location>
</feature>
<dbReference type="InterPro" id="IPR039365">
    <property type="entry name" value="IS701-like"/>
</dbReference>
<gene>
    <name evidence="2" type="ORF">ACFPZJ_19080</name>
</gene>
<protein>
    <submittedName>
        <fullName evidence="2">IS701 family transposase</fullName>
    </submittedName>
</protein>
<comment type="caution">
    <text evidence="2">The sequence shown here is derived from an EMBL/GenBank/DDBJ whole genome shotgun (WGS) entry which is preliminary data.</text>
</comment>
<evidence type="ECO:0000313" key="2">
    <source>
        <dbReference type="EMBL" id="MFC5635858.1"/>
    </source>
</evidence>
<keyword evidence="3" id="KW-1185">Reference proteome</keyword>
<name>A0ABW0US41_9ACTN</name>
<dbReference type="PANTHER" id="PTHR33627">
    <property type="entry name" value="TRANSPOSASE"/>
    <property type="match status" value="1"/>
</dbReference>
<dbReference type="RefSeq" id="WP_381022790.1">
    <property type="nucleotide sequence ID" value="NZ_JBHSNY010000006.1"/>
</dbReference>
<dbReference type="SUPFAM" id="SSF53098">
    <property type="entry name" value="Ribonuclease H-like"/>
    <property type="match status" value="1"/>
</dbReference>
<dbReference type="Proteomes" id="UP001596154">
    <property type="component" value="Unassembled WGS sequence"/>
</dbReference>
<dbReference type="Pfam" id="PF13546">
    <property type="entry name" value="DDE_5"/>
    <property type="match status" value="1"/>
</dbReference>
<dbReference type="NCBIfam" id="NF033540">
    <property type="entry name" value="transpos_IS701"/>
    <property type="match status" value="1"/>
</dbReference>
<dbReference type="EMBL" id="JBHSNY010000006">
    <property type="protein sequence ID" value="MFC5635858.1"/>
    <property type="molecule type" value="Genomic_DNA"/>
</dbReference>
<organism evidence="2 3">
    <name type="scientific">Streptomyces bullii</name>
    <dbReference type="NCBI Taxonomy" id="349910"/>
    <lineage>
        <taxon>Bacteria</taxon>
        <taxon>Bacillati</taxon>
        <taxon>Actinomycetota</taxon>
        <taxon>Actinomycetes</taxon>
        <taxon>Kitasatosporales</taxon>
        <taxon>Streptomycetaceae</taxon>
        <taxon>Streptomyces</taxon>
    </lineage>
</organism>
<proteinExistence type="predicted"/>
<dbReference type="InterPro" id="IPR038721">
    <property type="entry name" value="IS701-like_DDE_dom"/>
</dbReference>
<sequence>MGGDVTLDEVQRWAAGLDAVHARIAGHFRRSEPRRRAREYLRGLLAPLERKNGWTLAEQAGEGCPDGMQRLLNQADWDADAVRDEVRTFVLEHLAAQDGVLVVDETGFIKKGLRSAGVQRQYTGTSGKIDNCQLGVFLAYASTAGRALIDRELYLPNTWIEDEARRADAKISDRVSFATKPALAKAMPARALEAKVPFRWVCGDEVYGQDPVLRTWLAARRLGYVLAIKYTHRCGPRGQSARTVSAVLPEHAWEIRSDGERAYYLTHAPAGTPLAELVRAAGARWAIEECFQAAKNEAGLDHYQVRHYPAWYRHITLAMAAAAHLTAIRVTTAEKGDTAAT</sequence>
<reference evidence="3" key="1">
    <citation type="journal article" date="2019" name="Int. J. Syst. Evol. Microbiol.">
        <title>The Global Catalogue of Microorganisms (GCM) 10K type strain sequencing project: providing services to taxonomists for standard genome sequencing and annotation.</title>
        <authorList>
            <consortium name="The Broad Institute Genomics Platform"/>
            <consortium name="The Broad Institute Genome Sequencing Center for Infectious Disease"/>
            <person name="Wu L."/>
            <person name="Ma J."/>
        </authorList>
    </citation>
    <scope>NUCLEOTIDE SEQUENCE [LARGE SCALE GENOMIC DNA]</scope>
    <source>
        <strain evidence="3">CGMCC 4.7248</strain>
    </source>
</reference>
<evidence type="ECO:0000259" key="1">
    <source>
        <dbReference type="Pfam" id="PF13546"/>
    </source>
</evidence>